<dbReference type="Proteomes" id="UP001157974">
    <property type="component" value="Unassembled WGS sequence"/>
</dbReference>
<evidence type="ECO:0000313" key="1">
    <source>
        <dbReference type="EMBL" id="KAJ8904342.1"/>
    </source>
</evidence>
<dbReference type="AlphaFoldDB" id="A0AAV8UTC4"/>
<gene>
    <name evidence="1" type="ORF">NDN08_000863</name>
</gene>
<sequence>MGSEEVKQGKRVGVGLNMPRTLSLSAFAPSKSPEKIIFLDVDGVLHPISGRGGLLRKDCLHRLKRIVTETRCEIVISSNWRKSKKLLTNLRKCFKVHGLRWIDTTPVLAEGTVSARTRRDEIKSWIKRNEYEGSWIVLDDLNLADIANVEDKGRCIRTKAWVGLDANAEAVAISVLGRNKRSGSAELQEKAAQVPIYKVFNPCVPVSN</sequence>
<dbReference type="EMBL" id="JAMWBK010000006">
    <property type="protein sequence ID" value="KAJ8904342.1"/>
    <property type="molecule type" value="Genomic_DNA"/>
</dbReference>
<name>A0AAV8UTC4_9RHOD</name>
<accession>A0AAV8UTC4</accession>
<organism evidence="1 2">
    <name type="scientific">Rhodosorus marinus</name>
    <dbReference type="NCBI Taxonomy" id="101924"/>
    <lineage>
        <taxon>Eukaryota</taxon>
        <taxon>Rhodophyta</taxon>
        <taxon>Stylonematophyceae</taxon>
        <taxon>Stylonematales</taxon>
        <taxon>Stylonemataceae</taxon>
        <taxon>Rhodosorus</taxon>
    </lineage>
</organism>
<evidence type="ECO:0008006" key="3">
    <source>
        <dbReference type="Google" id="ProtNLM"/>
    </source>
</evidence>
<keyword evidence="2" id="KW-1185">Reference proteome</keyword>
<dbReference type="Pfam" id="PF18143">
    <property type="entry name" value="HAD_SAK_2"/>
    <property type="match status" value="1"/>
</dbReference>
<proteinExistence type="predicted"/>
<reference evidence="1 2" key="1">
    <citation type="journal article" date="2023" name="Nat. Commun.">
        <title>Origin of minicircular mitochondrial genomes in red algae.</title>
        <authorList>
            <person name="Lee Y."/>
            <person name="Cho C.H."/>
            <person name="Lee Y.M."/>
            <person name="Park S.I."/>
            <person name="Yang J.H."/>
            <person name="West J.A."/>
            <person name="Bhattacharya D."/>
            <person name="Yoon H.S."/>
        </authorList>
    </citation>
    <scope>NUCLEOTIDE SEQUENCE [LARGE SCALE GENOMIC DNA]</scope>
    <source>
        <strain evidence="1 2">CCMP1338</strain>
        <tissue evidence="1">Whole cell</tissue>
    </source>
</reference>
<comment type="caution">
    <text evidence="1">The sequence shown here is derived from an EMBL/GenBank/DDBJ whole genome shotgun (WGS) entry which is preliminary data.</text>
</comment>
<evidence type="ECO:0000313" key="2">
    <source>
        <dbReference type="Proteomes" id="UP001157974"/>
    </source>
</evidence>
<protein>
    <recommendedName>
        <fullName evidence="3">FCP1 homology domain-containing protein</fullName>
    </recommendedName>
</protein>